<gene>
    <name evidence="1" type="ORF">D5086_005383</name>
</gene>
<organism evidence="1 2">
    <name type="scientific">Populus alba</name>
    <name type="common">White poplar</name>
    <dbReference type="NCBI Taxonomy" id="43335"/>
    <lineage>
        <taxon>Eukaryota</taxon>
        <taxon>Viridiplantae</taxon>
        <taxon>Streptophyta</taxon>
        <taxon>Embryophyta</taxon>
        <taxon>Tracheophyta</taxon>
        <taxon>Spermatophyta</taxon>
        <taxon>Magnoliopsida</taxon>
        <taxon>eudicotyledons</taxon>
        <taxon>Gunneridae</taxon>
        <taxon>Pentapetalae</taxon>
        <taxon>rosids</taxon>
        <taxon>fabids</taxon>
        <taxon>Malpighiales</taxon>
        <taxon>Salicaceae</taxon>
        <taxon>Saliceae</taxon>
        <taxon>Populus</taxon>
    </lineage>
</organism>
<keyword evidence="2" id="KW-1185">Reference proteome</keyword>
<evidence type="ECO:0000313" key="1">
    <source>
        <dbReference type="EMBL" id="KAL3604524.1"/>
    </source>
</evidence>
<sequence length="149" mass="16271">MASRMENKIVSSKGDRVPQEVSSHKGKEHVTTTDNIQSMVTLTQMNEVNVQQLGDYVVLLPRPGDHVSKGTLEPTLTIVILEEASGWKRKSMSLASDSDVNVVPSLSRTLAPTSPLLILIGPSNQRPHLMGMKDVFPLKVNLCLAKSNL</sequence>
<comment type="caution">
    <text evidence="1">The sequence shown here is derived from an EMBL/GenBank/DDBJ whole genome shotgun (WGS) entry which is preliminary data.</text>
</comment>
<accession>A0ACC4CT24</accession>
<name>A0ACC4CT24_POPAL</name>
<protein>
    <submittedName>
        <fullName evidence="1">Uncharacterized protein</fullName>
    </submittedName>
</protein>
<reference evidence="1 2" key="1">
    <citation type="journal article" date="2024" name="Plant Biotechnol. J.">
        <title>Genome and CRISPR/Cas9 system of a widespread forest tree (Populus alba) in the world.</title>
        <authorList>
            <person name="Liu Y.J."/>
            <person name="Jiang P.F."/>
            <person name="Han X.M."/>
            <person name="Li X.Y."/>
            <person name="Wang H.M."/>
            <person name="Wang Y.J."/>
            <person name="Wang X.X."/>
            <person name="Zeng Q.Y."/>
        </authorList>
    </citation>
    <scope>NUCLEOTIDE SEQUENCE [LARGE SCALE GENOMIC DNA]</scope>
    <source>
        <strain evidence="2">cv. PAL-ZL1</strain>
    </source>
</reference>
<proteinExistence type="predicted"/>
<dbReference type="Proteomes" id="UP000309997">
    <property type="component" value="Unassembled WGS sequence"/>
</dbReference>
<dbReference type="EMBL" id="RCHU02000002">
    <property type="protein sequence ID" value="KAL3604524.1"/>
    <property type="molecule type" value="Genomic_DNA"/>
</dbReference>
<evidence type="ECO:0000313" key="2">
    <source>
        <dbReference type="Proteomes" id="UP000309997"/>
    </source>
</evidence>